<dbReference type="Pfam" id="PF06725">
    <property type="entry name" value="3D"/>
    <property type="match status" value="1"/>
</dbReference>
<dbReference type="Gene3D" id="2.40.240.50">
    <property type="entry name" value="Barwin-like endoglucanases"/>
    <property type="match status" value="1"/>
</dbReference>
<dbReference type="GO" id="GO:0071555">
    <property type="term" value="P:cell wall organization"/>
    <property type="evidence" value="ECO:0007669"/>
    <property type="project" value="UniProtKB-KW"/>
</dbReference>
<dbReference type="RefSeq" id="WP_188520188.1">
    <property type="nucleotide sequence ID" value="NZ_BMES01000003.1"/>
</dbReference>
<dbReference type="GO" id="GO:0019867">
    <property type="term" value="C:outer membrane"/>
    <property type="evidence" value="ECO:0007669"/>
    <property type="project" value="InterPro"/>
</dbReference>
<accession>A0A917ID40</accession>
<dbReference type="GO" id="GO:0009254">
    <property type="term" value="P:peptidoglycan turnover"/>
    <property type="evidence" value="ECO:0007669"/>
    <property type="project" value="InterPro"/>
</dbReference>
<comment type="caution">
    <text evidence="8">The sequence shown here is derived from an EMBL/GenBank/DDBJ whole genome shotgun (WGS) entry which is preliminary data.</text>
</comment>
<evidence type="ECO:0000256" key="2">
    <source>
        <dbReference type="ARBA" id="ARBA00012587"/>
    </source>
</evidence>
<dbReference type="SMART" id="SM00925">
    <property type="entry name" value="MltA"/>
    <property type="match status" value="1"/>
</dbReference>
<dbReference type="InterPro" id="IPR005300">
    <property type="entry name" value="MltA_B"/>
</dbReference>
<feature type="domain" description="Lytic transglycosylase MltA" evidence="7">
    <location>
        <begin position="138"/>
        <end position="293"/>
    </location>
</feature>
<name>A0A917ID40_9HYPH</name>
<dbReference type="PIRSF" id="PIRSF019422">
    <property type="entry name" value="MltA"/>
    <property type="match status" value="1"/>
</dbReference>
<dbReference type="Proteomes" id="UP000603912">
    <property type="component" value="Unassembled WGS sequence"/>
</dbReference>
<reference evidence="8" key="2">
    <citation type="submission" date="2020-09" db="EMBL/GenBank/DDBJ databases">
        <authorList>
            <person name="Sun Q."/>
            <person name="Zhou Y."/>
        </authorList>
    </citation>
    <scope>NUCLEOTIDE SEQUENCE</scope>
    <source>
        <strain evidence="8">CGMCC 1.12214</strain>
    </source>
</reference>
<evidence type="ECO:0000256" key="5">
    <source>
        <dbReference type="ARBA" id="ARBA00030918"/>
    </source>
</evidence>
<keyword evidence="6" id="KW-0732">Signal</keyword>
<dbReference type="GO" id="GO:0009253">
    <property type="term" value="P:peptidoglycan catabolic process"/>
    <property type="evidence" value="ECO:0007669"/>
    <property type="project" value="TreeGrafter"/>
</dbReference>
<proteinExistence type="predicted"/>
<dbReference type="GO" id="GO:0008933">
    <property type="term" value="F:peptidoglycan lytic transglycosylase activity"/>
    <property type="evidence" value="ECO:0007669"/>
    <property type="project" value="TreeGrafter"/>
</dbReference>
<dbReference type="PANTHER" id="PTHR30124">
    <property type="entry name" value="MEMBRANE-BOUND LYTIC MUREIN TRANSGLYCOSYLASE A"/>
    <property type="match status" value="1"/>
</dbReference>
<dbReference type="SUPFAM" id="SSF50685">
    <property type="entry name" value="Barwin-like endoglucanases"/>
    <property type="match status" value="1"/>
</dbReference>
<dbReference type="CDD" id="cd14485">
    <property type="entry name" value="mltA_like_LT_A"/>
    <property type="match status" value="1"/>
</dbReference>
<feature type="signal peptide" evidence="6">
    <location>
        <begin position="1"/>
        <end position="21"/>
    </location>
</feature>
<feature type="chain" id="PRO_5036928892" description="peptidoglycan lytic exotransglycosylase" evidence="6">
    <location>
        <begin position="22"/>
        <end position="396"/>
    </location>
</feature>
<keyword evidence="3" id="KW-0456">Lyase</keyword>
<evidence type="ECO:0000259" key="7">
    <source>
        <dbReference type="SMART" id="SM00925"/>
    </source>
</evidence>
<dbReference type="CDD" id="cd14668">
    <property type="entry name" value="mlta_B"/>
    <property type="match status" value="1"/>
</dbReference>
<protein>
    <recommendedName>
        <fullName evidence="2">peptidoglycan lytic exotransglycosylase</fullName>
        <ecNumber evidence="2">4.2.2.n1</ecNumber>
    </recommendedName>
    <alternativeName>
        <fullName evidence="5">Murein hydrolase A</fullName>
    </alternativeName>
</protein>
<comment type="catalytic activity">
    <reaction evidence="1">
        <text>Exolytic cleavage of the (1-&gt;4)-beta-glycosidic linkage between N-acetylmuramic acid (MurNAc) and N-acetylglucosamine (GlcNAc) residues in peptidoglycan, from either the reducing or the non-reducing ends of the peptidoglycan chains, with concomitant formation of a 1,6-anhydrobond in the MurNAc residue.</text>
        <dbReference type="EC" id="4.2.2.n1"/>
    </reaction>
</comment>
<dbReference type="Pfam" id="PF03562">
    <property type="entry name" value="MltA"/>
    <property type="match status" value="1"/>
</dbReference>
<evidence type="ECO:0000256" key="6">
    <source>
        <dbReference type="SAM" id="SignalP"/>
    </source>
</evidence>
<sequence>MRLRALARAATLVLALLPSTARPETLAMSTVDLPVRSGPGGSTLKPLAFAALAGWRADDHAAAFKAFAKTCKPVANAGASLRPGLPPDPALVDICRRALALGQPAGAAARAFFEREFQPHEITPAEGQGFLTGYYEPEMEGSLTRTERFPVPVLARPDDLASYPGGVPGLAGGLTAARKTAAGLEPYPDRAEIWGGALNGRKLELLYVRDEVGLFLAQVQGSARVRLPDGKLRRLVYAGRNGHPYTSIGKVIVTEGHMTLEEMTLEKLKAWLRDHPDDGRRIMRLNRSYIFFALGKGMRPDQGPTGAASVELTPGRSIAVDRSLWPYGLPFWIDADLSSATGSPFTRLMTAQDTGSAILGAARADIFLGSGAEAGRQAGLVRHRGRFVVLLPKARP</sequence>
<dbReference type="EC" id="4.2.2.n1" evidence="2"/>
<dbReference type="PANTHER" id="PTHR30124:SF0">
    <property type="entry name" value="MEMBRANE-BOUND LYTIC MUREIN TRANSGLYCOSYLASE A"/>
    <property type="match status" value="1"/>
</dbReference>
<organism evidence="8 9">
    <name type="scientific">Alsobacter metallidurans</name>
    <dbReference type="NCBI Taxonomy" id="340221"/>
    <lineage>
        <taxon>Bacteria</taxon>
        <taxon>Pseudomonadati</taxon>
        <taxon>Pseudomonadota</taxon>
        <taxon>Alphaproteobacteria</taxon>
        <taxon>Hyphomicrobiales</taxon>
        <taxon>Alsobacteraceae</taxon>
        <taxon>Alsobacter</taxon>
    </lineage>
</organism>
<gene>
    <name evidence="8" type="ORF">GCM10007036_46530</name>
</gene>
<dbReference type="AlphaFoldDB" id="A0A917ID40"/>
<keyword evidence="9" id="KW-1185">Reference proteome</keyword>
<evidence type="ECO:0000313" key="8">
    <source>
        <dbReference type="EMBL" id="GGH33690.1"/>
    </source>
</evidence>
<dbReference type="InterPro" id="IPR010611">
    <property type="entry name" value="3D_dom"/>
</dbReference>
<dbReference type="InterPro" id="IPR036908">
    <property type="entry name" value="RlpA-like_sf"/>
</dbReference>
<reference evidence="8" key="1">
    <citation type="journal article" date="2014" name="Int. J. Syst. Evol. Microbiol.">
        <title>Complete genome sequence of Corynebacterium casei LMG S-19264T (=DSM 44701T), isolated from a smear-ripened cheese.</title>
        <authorList>
            <consortium name="US DOE Joint Genome Institute (JGI-PGF)"/>
            <person name="Walter F."/>
            <person name="Albersmeier A."/>
            <person name="Kalinowski J."/>
            <person name="Ruckert C."/>
        </authorList>
    </citation>
    <scope>NUCLEOTIDE SEQUENCE</scope>
    <source>
        <strain evidence="8">CGMCC 1.12214</strain>
    </source>
</reference>
<evidence type="ECO:0000313" key="9">
    <source>
        <dbReference type="Proteomes" id="UP000603912"/>
    </source>
</evidence>
<dbReference type="EMBL" id="BMES01000003">
    <property type="protein sequence ID" value="GGH33690.1"/>
    <property type="molecule type" value="Genomic_DNA"/>
</dbReference>
<dbReference type="InterPro" id="IPR026044">
    <property type="entry name" value="MltA"/>
</dbReference>
<dbReference type="GO" id="GO:0004553">
    <property type="term" value="F:hydrolase activity, hydrolyzing O-glycosyl compounds"/>
    <property type="evidence" value="ECO:0007669"/>
    <property type="project" value="InterPro"/>
</dbReference>
<evidence type="ECO:0000256" key="3">
    <source>
        <dbReference type="ARBA" id="ARBA00023239"/>
    </source>
</evidence>
<dbReference type="Gene3D" id="2.40.40.10">
    <property type="entry name" value="RlpA-like domain"/>
    <property type="match status" value="1"/>
</dbReference>
<evidence type="ECO:0000256" key="1">
    <source>
        <dbReference type="ARBA" id="ARBA00001420"/>
    </source>
</evidence>
<keyword evidence="4" id="KW-0961">Cell wall biogenesis/degradation</keyword>
<evidence type="ECO:0000256" key="4">
    <source>
        <dbReference type="ARBA" id="ARBA00023316"/>
    </source>
</evidence>